<feature type="signal peptide" evidence="1">
    <location>
        <begin position="1"/>
        <end position="19"/>
    </location>
</feature>
<comment type="caution">
    <text evidence="2">The sequence shown here is derived from an EMBL/GenBank/DDBJ whole genome shotgun (WGS) entry which is preliminary data.</text>
</comment>
<proteinExistence type="predicted"/>
<organism evidence="2 3">
    <name type="scientific">Elysia marginata</name>
    <dbReference type="NCBI Taxonomy" id="1093978"/>
    <lineage>
        <taxon>Eukaryota</taxon>
        <taxon>Metazoa</taxon>
        <taxon>Spiralia</taxon>
        <taxon>Lophotrochozoa</taxon>
        <taxon>Mollusca</taxon>
        <taxon>Gastropoda</taxon>
        <taxon>Heterobranchia</taxon>
        <taxon>Euthyneura</taxon>
        <taxon>Panpulmonata</taxon>
        <taxon>Sacoglossa</taxon>
        <taxon>Placobranchoidea</taxon>
        <taxon>Plakobranchidae</taxon>
        <taxon>Elysia</taxon>
    </lineage>
</organism>
<reference evidence="2 3" key="1">
    <citation type="journal article" date="2021" name="Elife">
        <title>Chloroplast acquisition without the gene transfer in kleptoplastic sea slugs, Plakobranchus ocellatus.</title>
        <authorList>
            <person name="Maeda T."/>
            <person name="Takahashi S."/>
            <person name="Yoshida T."/>
            <person name="Shimamura S."/>
            <person name="Takaki Y."/>
            <person name="Nagai Y."/>
            <person name="Toyoda A."/>
            <person name="Suzuki Y."/>
            <person name="Arimoto A."/>
            <person name="Ishii H."/>
            <person name="Satoh N."/>
            <person name="Nishiyama T."/>
            <person name="Hasebe M."/>
            <person name="Maruyama T."/>
            <person name="Minagawa J."/>
            <person name="Obokata J."/>
            <person name="Shigenobu S."/>
        </authorList>
    </citation>
    <scope>NUCLEOTIDE SEQUENCE [LARGE SCALE GENOMIC DNA]</scope>
</reference>
<protein>
    <submittedName>
        <fullName evidence="2">Uncharacterized protein</fullName>
    </submittedName>
</protein>
<keyword evidence="1" id="KW-0732">Signal</keyword>
<evidence type="ECO:0000313" key="3">
    <source>
        <dbReference type="Proteomes" id="UP000762676"/>
    </source>
</evidence>
<gene>
    <name evidence="2" type="ORF">ElyMa_000038300</name>
</gene>
<dbReference type="AlphaFoldDB" id="A0AAV4ECI3"/>
<dbReference type="Proteomes" id="UP000762676">
    <property type="component" value="Unassembled WGS sequence"/>
</dbReference>
<accession>A0AAV4ECI3</accession>
<sequence length="104" mass="11514">MHKLCLLSLLLAAVAMTTGSRAGARTVPFSSRMGQMNQFQFPMAVSDSFDYNYIQPLPIFNYPGAVRSRMPMGSRFGRMIPDGDYRTAHGIATVDGTDISMDTW</sequence>
<evidence type="ECO:0000256" key="1">
    <source>
        <dbReference type="SAM" id="SignalP"/>
    </source>
</evidence>
<evidence type="ECO:0000313" key="2">
    <source>
        <dbReference type="EMBL" id="GFR58702.1"/>
    </source>
</evidence>
<keyword evidence="3" id="KW-1185">Reference proteome</keyword>
<dbReference type="EMBL" id="BMAT01000054">
    <property type="protein sequence ID" value="GFR58702.1"/>
    <property type="molecule type" value="Genomic_DNA"/>
</dbReference>
<feature type="chain" id="PRO_5043528556" evidence="1">
    <location>
        <begin position="20"/>
        <end position="104"/>
    </location>
</feature>
<name>A0AAV4ECI3_9GAST</name>